<reference evidence="13 14" key="1">
    <citation type="submission" date="2021-04" db="EMBL/GenBank/DDBJ databases">
        <authorList>
            <person name="Sun C."/>
        </authorList>
    </citation>
    <scope>NUCLEOTIDE SEQUENCE [LARGE SCALE GENOMIC DNA]</scope>
    <source>
        <strain evidence="13 14">A79</strain>
    </source>
</reference>
<dbReference type="PROSITE" id="PS51194">
    <property type="entry name" value="HELICASE_CTER"/>
    <property type="match status" value="1"/>
</dbReference>
<feature type="domain" description="Helicase ATP-binding" evidence="10">
    <location>
        <begin position="106"/>
        <end position="286"/>
    </location>
</feature>
<feature type="compositionally biased region" description="Basic residues" evidence="9">
    <location>
        <begin position="15"/>
        <end position="26"/>
    </location>
</feature>
<dbReference type="Proteomes" id="UP000679722">
    <property type="component" value="Unassembled WGS sequence"/>
</dbReference>
<gene>
    <name evidence="7" type="primary">rhlB</name>
    <name evidence="13" type="ORF">J9B83_06255</name>
</gene>
<dbReference type="EMBL" id="JAGSSV010000005">
    <property type="protein sequence ID" value="MBR7888541.1"/>
    <property type="molecule type" value="Genomic_DNA"/>
</dbReference>
<feature type="region of interest" description="Disordered" evidence="9">
    <location>
        <begin position="1"/>
        <end position="58"/>
    </location>
</feature>
<dbReference type="PROSITE" id="PS51192">
    <property type="entry name" value="HELICASE_ATP_BIND_1"/>
    <property type="match status" value="1"/>
</dbReference>
<keyword evidence="2 7" id="KW-0547">Nucleotide-binding</keyword>
<evidence type="ECO:0000256" key="6">
    <source>
        <dbReference type="ARBA" id="ARBA00022884"/>
    </source>
</evidence>
<dbReference type="InterPro" id="IPR023554">
    <property type="entry name" value="RNA_helicase_ATP-dep_RhlB"/>
</dbReference>
<comment type="subcellular location">
    <subcellularLocation>
        <location evidence="7">Cytoplasm</location>
    </subcellularLocation>
</comment>
<keyword evidence="14" id="KW-1185">Reference proteome</keyword>
<organism evidence="13 14">
    <name type="scientific">Marinomonas vulgaris</name>
    <dbReference type="NCBI Taxonomy" id="2823372"/>
    <lineage>
        <taxon>Bacteria</taxon>
        <taxon>Pseudomonadati</taxon>
        <taxon>Pseudomonadota</taxon>
        <taxon>Gammaproteobacteria</taxon>
        <taxon>Oceanospirillales</taxon>
        <taxon>Oceanospirillaceae</taxon>
        <taxon>Marinomonas</taxon>
    </lineage>
</organism>
<evidence type="ECO:0000256" key="4">
    <source>
        <dbReference type="ARBA" id="ARBA00022806"/>
    </source>
</evidence>
<evidence type="ECO:0000259" key="10">
    <source>
        <dbReference type="PROSITE" id="PS51192"/>
    </source>
</evidence>
<dbReference type="Gene3D" id="3.40.50.300">
    <property type="entry name" value="P-loop containing nucleotide triphosphate hydrolases"/>
    <property type="match status" value="2"/>
</dbReference>
<dbReference type="InterPro" id="IPR000629">
    <property type="entry name" value="RNA-helicase_DEAD-box_CS"/>
</dbReference>
<feature type="domain" description="DEAD-box RNA helicase Q" evidence="12">
    <location>
        <begin position="75"/>
        <end position="103"/>
    </location>
</feature>
<feature type="compositionally biased region" description="Polar residues" evidence="9">
    <location>
        <begin position="34"/>
        <end position="54"/>
    </location>
</feature>
<dbReference type="InterPro" id="IPR001650">
    <property type="entry name" value="Helicase_C-like"/>
</dbReference>
<evidence type="ECO:0000256" key="3">
    <source>
        <dbReference type="ARBA" id="ARBA00022801"/>
    </source>
</evidence>
<keyword evidence="6 7" id="KW-0694">RNA-binding</keyword>
<evidence type="ECO:0000313" key="13">
    <source>
        <dbReference type="EMBL" id="MBR7888541.1"/>
    </source>
</evidence>
<evidence type="ECO:0000259" key="12">
    <source>
        <dbReference type="PROSITE" id="PS51195"/>
    </source>
</evidence>
<dbReference type="InterPro" id="IPR011545">
    <property type="entry name" value="DEAD/DEAH_box_helicase_dom"/>
</dbReference>
<dbReference type="GO" id="GO:0004386">
    <property type="term" value="F:helicase activity"/>
    <property type="evidence" value="ECO:0007669"/>
    <property type="project" value="UniProtKB-KW"/>
</dbReference>
<dbReference type="PROSITE" id="PS00039">
    <property type="entry name" value="DEAD_ATP_HELICASE"/>
    <property type="match status" value="1"/>
</dbReference>
<evidence type="ECO:0000313" key="14">
    <source>
        <dbReference type="Proteomes" id="UP000679722"/>
    </source>
</evidence>
<protein>
    <recommendedName>
        <fullName evidence="7">ATP-dependent RNA helicase RhlB</fullName>
        <ecNumber evidence="7">3.6.4.13</ecNumber>
    </recommendedName>
</protein>
<dbReference type="SUPFAM" id="SSF52540">
    <property type="entry name" value="P-loop containing nucleoside triphosphate hydrolases"/>
    <property type="match status" value="1"/>
</dbReference>
<evidence type="ECO:0000256" key="5">
    <source>
        <dbReference type="ARBA" id="ARBA00022840"/>
    </source>
</evidence>
<dbReference type="PANTHER" id="PTHR47959">
    <property type="entry name" value="ATP-DEPENDENT RNA HELICASE RHLE-RELATED"/>
    <property type="match status" value="1"/>
</dbReference>
<dbReference type="PROSITE" id="PS51195">
    <property type="entry name" value="Q_MOTIF"/>
    <property type="match status" value="1"/>
</dbReference>
<reference evidence="14" key="2">
    <citation type="submission" date="2023-07" db="EMBL/GenBank/DDBJ databases">
        <title>Marinomonas vulgaris A79, complete genome.</title>
        <authorList>
            <person name="Ying J.-J."/>
        </authorList>
    </citation>
    <scope>NUCLEOTIDE SEQUENCE [LARGE SCALE GENOMIC DNA]</scope>
    <source>
        <strain evidence="14">A79</strain>
    </source>
</reference>
<keyword evidence="3 7" id="KW-0378">Hydrolase</keyword>
<comment type="function">
    <text evidence="7">DEAD-box RNA helicase involved in RNA degradation. Has RNA-dependent ATPase activity and unwinds double-stranded RNA.</text>
</comment>
<dbReference type="InterPro" id="IPR014014">
    <property type="entry name" value="RNA_helicase_DEAD_Q_motif"/>
</dbReference>
<proteinExistence type="inferred from homology"/>
<comment type="catalytic activity">
    <reaction evidence="7">
        <text>ATP + H2O = ADP + phosphate + H(+)</text>
        <dbReference type="Rhea" id="RHEA:13065"/>
        <dbReference type="ChEBI" id="CHEBI:15377"/>
        <dbReference type="ChEBI" id="CHEBI:15378"/>
        <dbReference type="ChEBI" id="CHEBI:30616"/>
        <dbReference type="ChEBI" id="CHEBI:43474"/>
        <dbReference type="ChEBI" id="CHEBI:456216"/>
        <dbReference type="EC" id="3.6.4.13"/>
    </reaction>
</comment>
<comment type="similarity">
    <text evidence="7">Belongs to the DEAD box helicase family. RhlB subfamily.</text>
</comment>
<feature type="short sequence motif" description="Q motif" evidence="8">
    <location>
        <begin position="75"/>
        <end position="103"/>
    </location>
</feature>
<dbReference type="SMART" id="SM00490">
    <property type="entry name" value="HELICc"/>
    <property type="match status" value="1"/>
</dbReference>
<feature type="compositionally biased region" description="Low complexity" evidence="9">
    <location>
        <begin position="1"/>
        <end position="14"/>
    </location>
</feature>
<dbReference type="SMART" id="SM00487">
    <property type="entry name" value="DEXDc"/>
    <property type="match status" value="1"/>
</dbReference>
<evidence type="ECO:0000256" key="2">
    <source>
        <dbReference type="ARBA" id="ARBA00022741"/>
    </source>
</evidence>
<dbReference type="InterPro" id="IPR014001">
    <property type="entry name" value="Helicase_ATP-bd"/>
</dbReference>
<sequence>MEKQTQEAATQTTTKPKRTRRNSKRSKNSEHLNNHNQSSSTDNSDASPKAQNAPKTAKSIWSIEDFPVEPVEGKLRFHDLNLPDRVIKSIAEMGFEYCSEIQAETLPMTLLGYDIIGQAQTGTGKTAAFLIAMISDFLDYPLEEKRPNNFARGLIIAPTRELAIQIADEAIKLTSNCHLNVVTLVGGLSYEKQKIALETENVDILVATPGRLLDFARSRKVQLGKVECLVLDEADRMLSMGFIPDVKSIIRMTPHKESRQTMLFSATFPKDIQALAQQWTYFPKEVSVVPKEATNQNIEQVIYTVEADQKWPVLKQLIQENGGQRTIIFANRRDETRDLYERLRKANINCAILSGEVAQDKRVKTLKNFKDGVIQVLVATDVAGRGIHVDNVQLVVNYALPEDPEDYVHRIGRTGRGGETGKSVSFASEDDAFMIPEIEKVVGESIRCEYMVDTTR</sequence>
<dbReference type="EC" id="3.6.4.13" evidence="7"/>
<keyword evidence="1 7" id="KW-0963">Cytoplasm</keyword>
<dbReference type="Pfam" id="PF00270">
    <property type="entry name" value="DEAD"/>
    <property type="match status" value="1"/>
</dbReference>
<dbReference type="CDD" id="cd18787">
    <property type="entry name" value="SF2_C_DEAD"/>
    <property type="match status" value="1"/>
</dbReference>
<comment type="caution">
    <text evidence="13">The sequence shown here is derived from an EMBL/GenBank/DDBJ whole genome shotgun (WGS) entry which is preliminary data.</text>
</comment>
<keyword evidence="5 7" id="KW-0067">ATP-binding</keyword>
<dbReference type="HAMAP" id="MF_00661">
    <property type="entry name" value="DEAD_helicase_RhlB"/>
    <property type="match status" value="1"/>
</dbReference>
<dbReference type="InterPro" id="IPR044742">
    <property type="entry name" value="DEAD/DEAH_RhlB"/>
</dbReference>
<dbReference type="Pfam" id="PF00271">
    <property type="entry name" value="Helicase_C"/>
    <property type="match status" value="1"/>
</dbReference>
<accession>A0ABS5HA43</accession>
<evidence type="ECO:0000256" key="8">
    <source>
        <dbReference type="PROSITE-ProRule" id="PRU00552"/>
    </source>
</evidence>
<evidence type="ECO:0000256" key="1">
    <source>
        <dbReference type="ARBA" id="ARBA00022490"/>
    </source>
</evidence>
<evidence type="ECO:0000256" key="9">
    <source>
        <dbReference type="SAM" id="MobiDB-lite"/>
    </source>
</evidence>
<dbReference type="InterPro" id="IPR050079">
    <property type="entry name" value="DEAD_box_RNA_helicase"/>
</dbReference>
<evidence type="ECO:0000256" key="7">
    <source>
        <dbReference type="HAMAP-Rule" id="MF_00661"/>
    </source>
</evidence>
<comment type="subunit">
    <text evidence="7">Component of the RNA degradosome, which is a multiprotein complex involved in RNA processing and mRNA degradation.</text>
</comment>
<dbReference type="CDD" id="cd00268">
    <property type="entry name" value="DEADc"/>
    <property type="match status" value="1"/>
</dbReference>
<name>A0ABS5HA43_9GAMM</name>
<feature type="domain" description="Helicase C-terminal" evidence="11">
    <location>
        <begin position="297"/>
        <end position="456"/>
    </location>
</feature>
<evidence type="ECO:0000259" key="11">
    <source>
        <dbReference type="PROSITE" id="PS51194"/>
    </source>
</evidence>
<dbReference type="InterPro" id="IPR027417">
    <property type="entry name" value="P-loop_NTPase"/>
</dbReference>
<dbReference type="PANTHER" id="PTHR47959:SF10">
    <property type="entry name" value="ATP-DEPENDENT RNA HELICASE RHLB"/>
    <property type="match status" value="1"/>
</dbReference>
<keyword evidence="4 7" id="KW-0347">Helicase</keyword>